<dbReference type="SUPFAM" id="SSF46955">
    <property type="entry name" value="Putative DNA-binding domain"/>
    <property type="match status" value="1"/>
</dbReference>
<name>A0ABS2I855_9GAMM</name>
<organism evidence="1 2">
    <name type="scientific">Zestomonas insulae</name>
    <dbReference type="NCBI Taxonomy" id="2809017"/>
    <lineage>
        <taxon>Bacteria</taxon>
        <taxon>Pseudomonadati</taxon>
        <taxon>Pseudomonadota</taxon>
        <taxon>Gammaproteobacteria</taxon>
        <taxon>Pseudomonadales</taxon>
        <taxon>Pseudomonadaceae</taxon>
        <taxon>Zestomonas</taxon>
    </lineage>
</organism>
<accession>A0ABS2I855</accession>
<sequence>MVAAVQQDRFLRFGAVAEMIGLSRSTVWRMEQEGKFPKRVQLGSKSVAWRQSDLNAWMSAR</sequence>
<comment type="caution">
    <text evidence="1">The sequence shown here is derived from an EMBL/GenBank/DDBJ whole genome shotgun (WGS) entry which is preliminary data.</text>
</comment>
<dbReference type="Proteomes" id="UP000717995">
    <property type="component" value="Unassembled WGS sequence"/>
</dbReference>
<proteinExistence type="predicted"/>
<keyword evidence="2" id="KW-1185">Reference proteome</keyword>
<protein>
    <submittedName>
        <fullName evidence="1">AlpA family phage regulatory protein</fullName>
    </submittedName>
</protein>
<dbReference type="RefSeq" id="WP_204914151.1">
    <property type="nucleotide sequence ID" value="NZ_JAFEUP010000001.1"/>
</dbReference>
<dbReference type="InterPro" id="IPR009061">
    <property type="entry name" value="DNA-bd_dom_put_sf"/>
</dbReference>
<evidence type="ECO:0000313" key="1">
    <source>
        <dbReference type="EMBL" id="MBM7059331.1"/>
    </source>
</evidence>
<reference evidence="1 2" key="1">
    <citation type="submission" date="2021-02" db="EMBL/GenBank/DDBJ databases">
        <authorList>
            <person name="Lee D.-H."/>
        </authorList>
    </citation>
    <scope>NUCLEOTIDE SEQUENCE [LARGE SCALE GENOMIC DNA]</scope>
    <source>
        <strain evidence="1 2">UL073</strain>
    </source>
</reference>
<evidence type="ECO:0000313" key="2">
    <source>
        <dbReference type="Proteomes" id="UP000717995"/>
    </source>
</evidence>
<dbReference type="Gene3D" id="1.10.238.160">
    <property type="match status" value="1"/>
</dbReference>
<dbReference type="InterPro" id="IPR052931">
    <property type="entry name" value="Prophage_regulatory_activator"/>
</dbReference>
<dbReference type="InterPro" id="IPR010260">
    <property type="entry name" value="AlpA"/>
</dbReference>
<gene>
    <name evidence="1" type="ORF">JQX08_01290</name>
</gene>
<dbReference type="PANTHER" id="PTHR36154:SF1">
    <property type="entry name" value="DNA-BINDING TRANSCRIPTIONAL ACTIVATOR ALPA"/>
    <property type="match status" value="1"/>
</dbReference>
<dbReference type="EMBL" id="JAFEUP010000001">
    <property type="protein sequence ID" value="MBM7059331.1"/>
    <property type="molecule type" value="Genomic_DNA"/>
</dbReference>
<dbReference type="Pfam" id="PF05930">
    <property type="entry name" value="Phage_AlpA"/>
    <property type="match status" value="1"/>
</dbReference>
<dbReference type="PANTHER" id="PTHR36154">
    <property type="entry name" value="DNA-BINDING TRANSCRIPTIONAL ACTIVATOR ALPA"/>
    <property type="match status" value="1"/>
</dbReference>